<comment type="caution">
    <text evidence="3">The sequence shown here is derived from an EMBL/GenBank/DDBJ whole genome shotgun (WGS) entry which is preliminary data.</text>
</comment>
<protein>
    <recommendedName>
        <fullName evidence="2">Fimbrial-type adhesion domain-containing protein</fullName>
    </recommendedName>
</protein>
<dbReference type="InterPro" id="IPR036937">
    <property type="entry name" value="Adhesion_dom_fimbrial_sf"/>
</dbReference>
<feature type="chain" id="PRO_5044254155" description="Fimbrial-type adhesion domain-containing protein" evidence="1">
    <location>
        <begin position="25"/>
        <end position="343"/>
    </location>
</feature>
<dbReference type="Proteomes" id="UP000251313">
    <property type="component" value="Unassembled WGS sequence"/>
</dbReference>
<evidence type="ECO:0000256" key="1">
    <source>
        <dbReference type="SAM" id="SignalP"/>
    </source>
</evidence>
<feature type="signal peptide" evidence="1">
    <location>
        <begin position="1"/>
        <end position="24"/>
    </location>
</feature>
<evidence type="ECO:0000259" key="2">
    <source>
        <dbReference type="Pfam" id="PF00419"/>
    </source>
</evidence>
<sequence>MMKNILTLKRMTRFLISMTAVCFVAVCRGDAIWTDSTDKMVISVDSARFPSYTKGATLTVNFDHSFNPTVHYQFSYLSPKDLYIAYSHAYIRLPRVDGWKRKINDDLNLVGFSIEDSEFVRVDMSTYDPFRLNFRPPARSGQFTANIHIKGSITLELARDVIGGGIITPTEIPLMFAYPAIGTPGFWPRPDESSVFLPIFISTSGLIPVSVLCKINIPGGEHIDFGNIVTDSLTPARESENRQTITLDYRCNAAKTLPVDIHLLAGHASFSDAVIASTNPAVGVSLTRNGLPLSPGGKFSTRLQDGQGHDTLTATVTRNPAVAPGAVDTGPFSASAILILEQQ</sequence>
<proteinExistence type="predicted"/>
<dbReference type="EMBL" id="UAVL01000001">
    <property type="protein sequence ID" value="SQA60919.1"/>
    <property type="molecule type" value="Genomic_DNA"/>
</dbReference>
<name>A0AB38FTD6_9ENTR</name>
<dbReference type="SUPFAM" id="SSF49401">
    <property type="entry name" value="Bacterial adhesins"/>
    <property type="match status" value="1"/>
</dbReference>
<dbReference type="AlphaFoldDB" id="A0AB38FTD6"/>
<evidence type="ECO:0000313" key="4">
    <source>
        <dbReference type="Proteomes" id="UP000251313"/>
    </source>
</evidence>
<reference evidence="3 4" key="1">
    <citation type="submission" date="2018-06" db="EMBL/GenBank/DDBJ databases">
        <authorList>
            <consortium name="Pathogen Informatics"/>
            <person name="Doyle S."/>
        </authorList>
    </citation>
    <scope>NUCLEOTIDE SEQUENCE [LARGE SCALE GENOMIC DNA]</scope>
    <source>
        <strain evidence="3 4">NCTC11967</strain>
    </source>
</reference>
<dbReference type="InterPro" id="IPR000259">
    <property type="entry name" value="Adhesion_dom_fimbrial"/>
</dbReference>
<dbReference type="Pfam" id="PF00419">
    <property type="entry name" value="Fimbrial"/>
    <property type="match status" value="1"/>
</dbReference>
<dbReference type="GO" id="GO:0009289">
    <property type="term" value="C:pilus"/>
    <property type="evidence" value="ECO:0007669"/>
    <property type="project" value="InterPro"/>
</dbReference>
<gene>
    <name evidence="3" type="ORF">NCTC11967_00977</name>
</gene>
<feature type="domain" description="Fimbrial-type adhesion" evidence="2">
    <location>
        <begin position="204"/>
        <end position="340"/>
    </location>
</feature>
<dbReference type="Gene3D" id="2.60.40.1090">
    <property type="entry name" value="Fimbrial-type adhesion domain"/>
    <property type="match status" value="1"/>
</dbReference>
<dbReference type="InterPro" id="IPR008966">
    <property type="entry name" value="Adhesion_dom_sf"/>
</dbReference>
<evidence type="ECO:0000313" key="3">
    <source>
        <dbReference type="EMBL" id="SQA60919.1"/>
    </source>
</evidence>
<dbReference type="RefSeq" id="WP_038257578.1">
    <property type="nucleotide sequence ID" value="NZ_UAVL01000001.1"/>
</dbReference>
<keyword evidence="1" id="KW-0732">Signal</keyword>
<accession>A0AB38FTD6</accession>
<dbReference type="GO" id="GO:0007155">
    <property type="term" value="P:cell adhesion"/>
    <property type="evidence" value="ECO:0007669"/>
    <property type="project" value="InterPro"/>
</dbReference>
<organism evidence="3 4">
    <name type="scientific">Yokenella regensburgei</name>
    <dbReference type="NCBI Taxonomy" id="158877"/>
    <lineage>
        <taxon>Bacteria</taxon>
        <taxon>Pseudomonadati</taxon>
        <taxon>Pseudomonadota</taxon>
        <taxon>Gammaproteobacteria</taxon>
        <taxon>Enterobacterales</taxon>
        <taxon>Enterobacteriaceae</taxon>
        <taxon>Yokenella</taxon>
    </lineage>
</organism>